<evidence type="ECO:0000256" key="2">
    <source>
        <dbReference type="ARBA" id="ARBA00023163"/>
    </source>
</evidence>
<reference evidence="3" key="1">
    <citation type="journal article" date="2018" name="Genome Biol.">
        <title>SKESA: strategic k-mer extension for scrupulous assemblies.</title>
        <authorList>
            <person name="Souvorov A."/>
            <person name="Agarwala R."/>
            <person name="Lipman D.J."/>
        </authorList>
    </citation>
    <scope>NUCLEOTIDE SEQUENCE</scope>
    <source>
        <strain evidence="3">MA.GW_S01999-08</strain>
    </source>
</reference>
<dbReference type="Gene3D" id="1.10.10.2690">
    <property type="match status" value="1"/>
</dbReference>
<protein>
    <submittedName>
        <fullName evidence="3">Transcriptional regulator</fullName>
    </submittedName>
</protein>
<dbReference type="EMBL" id="DAAVNH010000012">
    <property type="protein sequence ID" value="HAF5506690.1"/>
    <property type="molecule type" value="Genomic_DNA"/>
</dbReference>
<organism evidence="3">
    <name type="scientific">Salmonella enterica</name>
    <name type="common">Salmonella choleraesuis</name>
    <dbReference type="NCBI Taxonomy" id="28901"/>
    <lineage>
        <taxon>Bacteria</taxon>
        <taxon>Pseudomonadati</taxon>
        <taxon>Pseudomonadota</taxon>
        <taxon>Gammaproteobacteria</taxon>
        <taxon>Enterobacterales</taxon>
        <taxon>Enterobacteriaceae</taxon>
        <taxon>Salmonella</taxon>
    </lineage>
</organism>
<accession>A0A749BWW8</accession>
<dbReference type="Pfam" id="PF03333">
    <property type="entry name" value="PapB"/>
    <property type="match status" value="1"/>
</dbReference>
<evidence type="ECO:0000313" key="3">
    <source>
        <dbReference type="EMBL" id="HAF5506690.1"/>
    </source>
</evidence>
<comment type="caution">
    <text evidence="3">The sequence shown here is derived from an EMBL/GenBank/DDBJ whole genome shotgun (WGS) entry which is preliminary data.</text>
</comment>
<sequence length="107" mass="11975">MGRICASFGKRTKSSFRAVNMVLVPGKVSEILFDILIELSGIHSEKIINALRDHLVSGEARKISCELYGASTSYFSVDLGRLFHVCQLASRLAPYYYDDGYSFECIK</sequence>
<evidence type="ECO:0000256" key="1">
    <source>
        <dbReference type="ARBA" id="ARBA00023015"/>
    </source>
</evidence>
<dbReference type="GO" id="GO:0006355">
    <property type="term" value="P:regulation of DNA-templated transcription"/>
    <property type="evidence" value="ECO:0007669"/>
    <property type="project" value="InterPro"/>
</dbReference>
<dbReference type="InterPro" id="IPR053721">
    <property type="entry name" value="Fimbrial_Adhesin_Reg"/>
</dbReference>
<gene>
    <name evidence="3" type="ORF">G8C29_004342</name>
</gene>
<reference evidence="3" key="2">
    <citation type="submission" date="2020-02" db="EMBL/GenBank/DDBJ databases">
        <authorList>
            <consortium name="NCBI Pathogen Detection Project"/>
        </authorList>
    </citation>
    <scope>NUCLEOTIDE SEQUENCE</scope>
    <source>
        <strain evidence="3">MA.GW_S01999-08</strain>
    </source>
</reference>
<keyword evidence="1" id="KW-0805">Transcription regulation</keyword>
<dbReference type="AlphaFoldDB" id="A0A749BWW8"/>
<proteinExistence type="predicted"/>
<dbReference type="PRINTS" id="PR01554">
    <property type="entry name" value="FIMREGULATRY"/>
</dbReference>
<dbReference type="InterPro" id="IPR004356">
    <property type="entry name" value="Adhesin_operon_reg_prot"/>
</dbReference>
<name>A0A749BWW8_SALER</name>
<keyword evidence="2" id="KW-0804">Transcription</keyword>